<dbReference type="PIRSF" id="PIRSF037207">
    <property type="entry name" value="ATE1_euk"/>
    <property type="match status" value="1"/>
</dbReference>
<evidence type="ECO:0000313" key="10">
    <source>
        <dbReference type="Proteomes" id="UP000275385"/>
    </source>
</evidence>
<dbReference type="GO" id="GO:0004057">
    <property type="term" value="F:arginyl-tRNA--protein transferase activity"/>
    <property type="evidence" value="ECO:0007669"/>
    <property type="project" value="UniProtKB-EC"/>
</dbReference>
<evidence type="ECO:0000256" key="4">
    <source>
        <dbReference type="ARBA" id="ARBA00023315"/>
    </source>
</evidence>
<dbReference type="InterPro" id="IPR007471">
    <property type="entry name" value="N-end_Aminoacyl_Trfase_N"/>
</dbReference>
<dbReference type="Pfam" id="PF04376">
    <property type="entry name" value="ATE_N"/>
    <property type="match status" value="1"/>
</dbReference>
<dbReference type="EC" id="2.3.2.8" evidence="5"/>
<evidence type="ECO:0000259" key="7">
    <source>
        <dbReference type="Pfam" id="PF04376"/>
    </source>
</evidence>
<dbReference type="Proteomes" id="UP000275385">
    <property type="component" value="Unassembled WGS sequence"/>
</dbReference>
<keyword evidence="2 5" id="KW-0808">Transferase</keyword>
<dbReference type="GO" id="GO:0005737">
    <property type="term" value="C:cytoplasm"/>
    <property type="evidence" value="ECO:0007669"/>
    <property type="project" value="TreeGrafter"/>
</dbReference>
<dbReference type="InterPro" id="IPR016181">
    <property type="entry name" value="Acyl_CoA_acyltransferase"/>
</dbReference>
<evidence type="ECO:0000259" key="8">
    <source>
        <dbReference type="Pfam" id="PF04377"/>
    </source>
</evidence>
<comment type="similarity">
    <text evidence="1 5">Belongs to the R-transferase family.</text>
</comment>
<feature type="domain" description="N-end aminoacyl transferase N-terminal" evidence="7">
    <location>
        <begin position="39"/>
        <end position="110"/>
    </location>
</feature>
<organism evidence="9 10">
    <name type="scientific">Coniochaeta pulveracea</name>
    <dbReference type="NCBI Taxonomy" id="177199"/>
    <lineage>
        <taxon>Eukaryota</taxon>
        <taxon>Fungi</taxon>
        <taxon>Dikarya</taxon>
        <taxon>Ascomycota</taxon>
        <taxon>Pezizomycotina</taxon>
        <taxon>Sordariomycetes</taxon>
        <taxon>Sordariomycetidae</taxon>
        <taxon>Coniochaetales</taxon>
        <taxon>Coniochaetaceae</taxon>
        <taxon>Coniochaeta</taxon>
    </lineage>
</organism>
<accession>A0A420Y7N3</accession>
<evidence type="ECO:0000256" key="3">
    <source>
        <dbReference type="ARBA" id="ARBA00022786"/>
    </source>
</evidence>
<dbReference type="SUPFAM" id="SSF55729">
    <property type="entry name" value="Acyl-CoA N-acyltransferases (Nat)"/>
    <property type="match status" value="1"/>
</dbReference>
<dbReference type="InterPro" id="IPR030700">
    <property type="entry name" value="N-end_Aminoacyl_Trfase"/>
</dbReference>
<evidence type="ECO:0000256" key="1">
    <source>
        <dbReference type="ARBA" id="ARBA00009991"/>
    </source>
</evidence>
<sequence length="481" mass="55199">MSVTNSDDPADGATSTLEDVQDAEAPCSFITPIGYSDSSDCGYCRRTRAGFSYYASTASMTPGFYQKLLDRCWRRSGSLLYRPDQKNACCPHYTLRLDSTQFKPTKDQRQAINRFNKYVTGDHYAKEAARLYPRSKQDAKRRDNEFNLVERIHEAEWKFLKTPPEPEHDFVVTLEVDKFTEEKYEVYANYQRVVHKEPPEKISMSGFRRFLCNSPLRREAKIGENGKPMRLGSYHQCYRLDGKLVAVGVLDLLPHCVSAVYFFYHEDIHEYNPGKLGALREIALALEGGYRYWYSGYYIHTCPKMRYKMDYSPQFVLDPETLTWDLVDNEVLALFDKFPYLSVSRHRKLLATEGGTTSHDSPSSPSNNTDATQRGFDLSRDMVSATEEEDEDDTEEDDFLLTSNMPGIPSLAQMREVDMDSMLVRSDHAASFFLTSDLVVWSQQDIANYPCIKSKVAELVAVVGPDLTEEFCLDFRLRHRG</sequence>
<dbReference type="OrthoDB" id="74183at2759"/>
<feature type="region of interest" description="Disordered" evidence="6">
    <location>
        <begin position="353"/>
        <end position="376"/>
    </location>
</feature>
<keyword evidence="4 5" id="KW-0012">Acyltransferase</keyword>
<comment type="catalytic activity">
    <reaction evidence="5">
        <text>an N-terminal L-alpha-aminoacyl-[protein] + L-arginyl-tRNA(Arg) = an N-terminal L-arginyl-L-aminoacyl-[protein] + tRNA(Arg) + H(+)</text>
        <dbReference type="Rhea" id="RHEA:10208"/>
        <dbReference type="Rhea" id="RHEA-COMP:9658"/>
        <dbReference type="Rhea" id="RHEA-COMP:9673"/>
        <dbReference type="Rhea" id="RHEA-COMP:10636"/>
        <dbReference type="Rhea" id="RHEA-COMP:10638"/>
        <dbReference type="ChEBI" id="CHEBI:15378"/>
        <dbReference type="ChEBI" id="CHEBI:78442"/>
        <dbReference type="ChEBI" id="CHEBI:78513"/>
        <dbReference type="ChEBI" id="CHEBI:78597"/>
        <dbReference type="ChEBI" id="CHEBI:83562"/>
        <dbReference type="EC" id="2.3.2.8"/>
    </reaction>
</comment>
<evidence type="ECO:0000256" key="2">
    <source>
        <dbReference type="ARBA" id="ARBA00022679"/>
    </source>
</evidence>
<name>A0A420Y7N3_9PEZI</name>
<dbReference type="Pfam" id="PF04377">
    <property type="entry name" value="ATE_C"/>
    <property type="match status" value="1"/>
</dbReference>
<evidence type="ECO:0000313" key="9">
    <source>
        <dbReference type="EMBL" id="RKU43899.1"/>
    </source>
</evidence>
<dbReference type="PANTHER" id="PTHR21367">
    <property type="entry name" value="ARGININE-TRNA-PROTEIN TRANSFERASE 1"/>
    <property type="match status" value="1"/>
</dbReference>
<dbReference type="AlphaFoldDB" id="A0A420Y7N3"/>
<dbReference type="EMBL" id="QVQW01000037">
    <property type="protein sequence ID" value="RKU43899.1"/>
    <property type="molecule type" value="Genomic_DNA"/>
</dbReference>
<gene>
    <name evidence="9" type="primary">ATE1</name>
    <name evidence="9" type="ORF">DL546_006582</name>
</gene>
<dbReference type="InterPro" id="IPR007472">
    <property type="entry name" value="N-end_Aminoacyl_Trfase_C"/>
</dbReference>
<keyword evidence="3 5" id="KW-0833">Ubl conjugation pathway</keyword>
<proteinExistence type="inferred from homology"/>
<keyword evidence="10" id="KW-1185">Reference proteome</keyword>
<comment type="function">
    <text evidence="5">Involved in the post-translational conjugation of arginine to the N-terminal aspartate or glutamate of a protein. This arginylation is required for degradation of the protein via the ubiquitin pathway.</text>
</comment>
<dbReference type="PANTHER" id="PTHR21367:SF1">
    <property type="entry name" value="ARGINYL-TRNA--PROTEIN TRANSFERASE 1"/>
    <property type="match status" value="1"/>
</dbReference>
<feature type="compositionally biased region" description="Polar residues" evidence="6">
    <location>
        <begin position="354"/>
        <end position="372"/>
    </location>
</feature>
<feature type="domain" description="N-end rule aminoacyl transferase C-terminal" evidence="8">
    <location>
        <begin position="182"/>
        <end position="317"/>
    </location>
</feature>
<evidence type="ECO:0000256" key="6">
    <source>
        <dbReference type="SAM" id="MobiDB-lite"/>
    </source>
</evidence>
<protein>
    <recommendedName>
        <fullName evidence="5">Arginyl-tRNA--protein transferase 1</fullName>
        <shortName evidence="5">Arginyltransferase 1</shortName>
        <shortName evidence="5">R-transferase 1</shortName>
        <ecNumber evidence="5">2.3.2.8</ecNumber>
    </recommendedName>
    <alternativeName>
        <fullName evidence="5">Arginine-tRNA--protein transferase 1</fullName>
    </alternativeName>
</protein>
<dbReference type="InterPro" id="IPR017137">
    <property type="entry name" value="Arg-tRNA-P_Trfase_1_euk"/>
</dbReference>
<reference evidence="9 10" key="1">
    <citation type="submission" date="2018-08" db="EMBL/GenBank/DDBJ databases">
        <title>Draft genome of the lignicolous fungus Coniochaeta pulveracea.</title>
        <authorList>
            <person name="Borstlap C.J."/>
            <person name="De Witt R.N."/>
            <person name="Botha A."/>
            <person name="Volschenk H."/>
        </authorList>
    </citation>
    <scope>NUCLEOTIDE SEQUENCE [LARGE SCALE GENOMIC DNA]</scope>
    <source>
        <strain evidence="9 10">CAB683</strain>
    </source>
</reference>
<dbReference type="STRING" id="177199.A0A420Y7N3"/>
<evidence type="ECO:0000256" key="5">
    <source>
        <dbReference type="PIRNR" id="PIRNR037207"/>
    </source>
</evidence>
<comment type="caution">
    <text evidence="9">The sequence shown here is derived from an EMBL/GenBank/DDBJ whole genome shotgun (WGS) entry which is preliminary data.</text>
</comment>